<name>A0A7S1UCU9_9STRA</name>
<feature type="compositionally biased region" description="Basic residues" evidence="3">
    <location>
        <begin position="7"/>
        <end position="16"/>
    </location>
</feature>
<dbReference type="PANTHER" id="PTHR13903:SF8">
    <property type="entry name" value="PIRIN"/>
    <property type="match status" value="1"/>
</dbReference>
<dbReference type="InterPro" id="IPR011051">
    <property type="entry name" value="RmlC_Cupin_sf"/>
</dbReference>
<accession>A0A7S1UCU9</accession>
<organism evidence="6">
    <name type="scientific">Phaeomonas parva</name>
    <dbReference type="NCBI Taxonomy" id="124430"/>
    <lineage>
        <taxon>Eukaryota</taxon>
        <taxon>Sar</taxon>
        <taxon>Stramenopiles</taxon>
        <taxon>Ochrophyta</taxon>
        <taxon>Pinguiophyceae</taxon>
        <taxon>Pinguiochrysidales</taxon>
        <taxon>Pinguiochrysidaceae</taxon>
        <taxon>Phaeomonas</taxon>
    </lineage>
</organism>
<dbReference type="Pfam" id="PF02678">
    <property type="entry name" value="Pirin"/>
    <property type="match status" value="1"/>
</dbReference>
<sequence>MRGAAGTRRRGIRRTARSSSGGSGGSYRSSCGSDGPAPRSGARSCSARTKLAPQVRSLGRGLALSLILLGQSLARAGRSGARAASTMSTRTSLPAAIKTIGTLQPNPTPFPTQDPFLFCVYHRDFMPAGNANMEAPRRGNGHDFDASKPYRMYHGDRIPGFPQHPHRGFETITATMAGLIDHTDSVGNGGRYGEGDLQWMTAGKGIVHGEMFPLVHDDKPNTLQLFQIWLNLPSRSKMVEPDFVMHWADQVVTVPDLDKAKVTVWAGAWGDLVPPRPPVASWAADPENEVTVWLLELQPGGSVSLPTARGGDAISRSLYLVEGEGAAIVTDEGTTPLLKQQYAVLRGAGTEMQVAHLDEGASESVKVLVLGGKPIGEPVTQYGPFVMNTQREIQQAFHDYQTTRFGGWPWDEDAYVFPKDRTRFALVDGVETFPGTCEGQEES</sequence>
<dbReference type="CDD" id="cd02909">
    <property type="entry name" value="cupin_pirin_N"/>
    <property type="match status" value="1"/>
</dbReference>
<dbReference type="Pfam" id="PF05726">
    <property type="entry name" value="Pirin_C"/>
    <property type="match status" value="1"/>
</dbReference>
<feature type="domain" description="Pirin C-terminal" evidence="5">
    <location>
        <begin position="295"/>
        <end position="406"/>
    </location>
</feature>
<evidence type="ECO:0008006" key="7">
    <source>
        <dbReference type="Google" id="ProtNLM"/>
    </source>
</evidence>
<evidence type="ECO:0000313" key="6">
    <source>
        <dbReference type="EMBL" id="CAD9262180.1"/>
    </source>
</evidence>
<dbReference type="InterPro" id="IPR012093">
    <property type="entry name" value="Pirin"/>
</dbReference>
<comment type="similarity">
    <text evidence="1 2">Belongs to the pirin family.</text>
</comment>
<evidence type="ECO:0000259" key="4">
    <source>
        <dbReference type="Pfam" id="PF02678"/>
    </source>
</evidence>
<proteinExistence type="inferred from homology"/>
<dbReference type="EMBL" id="HBGJ01032510">
    <property type="protein sequence ID" value="CAD9262180.1"/>
    <property type="molecule type" value="Transcribed_RNA"/>
</dbReference>
<dbReference type="AlphaFoldDB" id="A0A7S1UCU9"/>
<dbReference type="PANTHER" id="PTHR13903">
    <property type="entry name" value="PIRIN-RELATED"/>
    <property type="match status" value="1"/>
</dbReference>
<dbReference type="InterPro" id="IPR008778">
    <property type="entry name" value="Pirin_C_dom"/>
</dbReference>
<evidence type="ECO:0000259" key="5">
    <source>
        <dbReference type="Pfam" id="PF05726"/>
    </source>
</evidence>
<dbReference type="InterPro" id="IPR003829">
    <property type="entry name" value="Pirin_N_dom"/>
</dbReference>
<evidence type="ECO:0000256" key="2">
    <source>
        <dbReference type="RuleBase" id="RU003457"/>
    </source>
</evidence>
<protein>
    <recommendedName>
        <fullName evidence="7">Pirin N-terminal domain-containing protein</fullName>
    </recommendedName>
</protein>
<feature type="domain" description="Pirin N-terminal" evidence="4">
    <location>
        <begin position="145"/>
        <end position="230"/>
    </location>
</feature>
<dbReference type="InterPro" id="IPR014710">
    <property type="entry name" value="RmlC-like_jellyroll"/>
</dbReference>
<gene>
    <name evidence="6" type="ORF">PPAR1163_LOCUS20561</name>
</gene>
<evidence type="ECO:0000256" key="1">
    <source>
        <dbReference type="ARBA" id="ARBA00008416"/>
    </source>
</evidence>
<feature type="region of interest" description="Disordered" evidence="3">
    <location>
        <begin position="1"/>
        <end position="48"/>
    </location>
</feature>
<dbReference type="SUPFAM" id="SSF51182">
    <property type="entry name" value="RmlC-like cupins"/>
    <property type="match status" value="1"/>
</dbReference>
<reference evidence="6" key="1">
    <citation type="submission" date="2021-01" db="EMBL/GenBank/DDBJ databases">
        <authorList>
            <person name="Corre E."/>
            <person name="Pelletier E."/>
            <person name="Niang G."/>
            <person name="Scheremetjew M."/>
            <person name="Finn R."/>
            <person name="Kale V."/>
            <person name="Holt S."/>
            <person name="Cochrane G."/>
            <person name="Meng A."/>
            <person name="Brown T."/>
            <person name="Cohen L."/>
        </authorList>
    </citation>
    <scope>NUCLEOTIDE SEQUENCE</scope>
    <source>
        <strain evidence="6">CCMP2877</strain>
    </source>
</reference>
<dbReference type="Gene3D" id="2.60.120.10">
    <property type="entry name" value="Jelly Rolls"/>
    <property type="match status" value="2"/>
</dbReference>
<evidence type="ECO:0000256" key="3">
    <source>
        <dbReference type="SAM" id="MobiDB-lite"/>
    </source>
</evidence>